<proteinExistence type="predicted"/>
<reference evidence="1" key="1">
    <citation type="submission" date="2014-09" db="EMBL/GenBank/DDBJ databases">
        <authorList>
            <person name="Magalhaes I.L.F."/>
            <person name="Oliveira U."/>
            <person name="Santos F.R."/>
            <person name="Vidigal T.H.D.A."/>
            <person name="Brescovit A.D."/>
            <person name="Santos A.J."/>
        </authorList>
    </citation>
    <scope>NUCLEOTIDE SEQUENCE</scope>
    <source>
        <tissue evidence="1">Shoot tissue taken approximately 20 cm above the soil surface</tissue>
    </source>
</reference>
<evidence type="ECO:0000313" key="1">
    <source>
        <dbReference type="EMBL" id="JAD14905.1"/>
    </source>
</evidence>
<name>A0A0A8XQJ9_ARUDO</name>
<dbReference type="EMBL" id="GBRH01282990">
    <property type="protein sequence ID" value="JAD14905.1"/>
    <property type="molecule type" value="Transcribed_RNA"/>
</dbReference>
<sequence length="39" mass="4411">MIHLLMRSTCAGTQELHDGTLSQQPAMILKQDLRLHLIP</sequence>
<organism evidence="1">
    <name type="scientific">Arundo donax</name>
    <name type="common">Giant reed</name>
    <name type="synonym">Donax arundinaceus</name>
    <dbReference type="NCBI Taxonomy" id="35708"/>
    <lineage>
        <taxon>Eukaryota</taxon>
        <taxon>Viridiplantae</taxon>
        <taxon>Streptophyta</taxon>
        <taxon>Embryophyta</taxon>
        <taxon>Tracheophyta</taxon>
        <taxon>Spermatophyta</taxon>
        <taxon>Magnoliopsida</taxon>
        <taxon>Liliopsida</taxon>
        <taxon>Poales</taxon>
        <taxon>Poaceae</taxon>
        <taxon>PACMAD clade</taxon>
        <taxon>Arundinoideae</taxon>
        <taxon>Arundineae</taxon>
        <taxon>Arundo</taxon>
    </lineage>
</organism>
<dbReference type="AlphaFoldDB" id="A0A0A8XQJ9"/>
<accession>A0A0A8XQJ9</accession>
<reference evidence="1" key="2">
    <citation type="journal article" date="2015" name="Data Brief">
        <title>Shoot transcriptome of the giant reed, Arundo donax.</title>
        <authorList>
            <person name="Barrero R.A."/>
            <person name="Guerrero F.D."/>
            <person name="Moolhuijzen P."/>
            <person name="Goolsby J.A."/>
            <person name="Tidwell J."/>
            <person name="Bellgard S.E."/>
            <person name="Bellgard M.I."/>
        </authorList>
    </citation>
    <scope>NUCLEOTIDE SEQUENCE</scope>
    <source>
        <tissue evidence="1">Shoot tissue taken approximately 20 cm above the soil surface</tissue>
    </source>
</reference>
<protein>
    <submittedName>
        <fullName evidence="1">Uncharacterized protein</fullName>
    </submittedName>
</protein>